<dbReference type="Proteomes" id="UP000031980">
    <property type="component" value="Unassembled WGS sequence"/>
</dbReference>
<dbReference type="EMBL" id="JPIU01000040">
    <property type="protein sequence ID" value="KIO43953.1"/>
    <property type="molecule type" value="Genomic_DNA"/>
</dbReference>
<reference evidence="1 2" key="1">
    <citation type="submission" date="2014-07" db="EMBL/GenBank/DDBJ databases">
        <title>Porphyromonadaceae bacterium OUH 308042 = ATCC BAA-2681 = DSM 28342 draft genome.</title>
        <authorList>
            <person name="Sydenham T.V."/>
            <person name="Hasman H."/>
            <person name="Justensen U.S."/>
        </authorList>
    </citation>
    <scope>NUCLEOTIDE SEQUENCE [LARGE SCALE GENOMIC DNA]</scope>
    <source>
        <strain evidence="1 2">OUH 308042</strain>
    </source>
</reference>
<keyword evidence="2" id="KW-1185">Reference proteome</keyword>
<evidence type="ECO:0000313" key="1">
    <source>
        <dbReference type="EMBL" id="KIO43953.1"/>
    </source>
</evidence>
<comment type="caution">
    <text evidence="1">The sequence shown here is derived from an EMBL/GenBank/DDBJ whole genome shotgun (WGS) entry which is preliminary data.</text>
</comment>
<organism evidence="1 2">
    <name type="scientific">Sanguibacteroides justesenii</name>
    <dbReference type="NCBI Taxonomy" id="1547597"/>
    <lineage>
        <taxon>Bacteria</taxon>
        <taxon>Pseudomonadati</taxon>
        <taxon>Bacteroidota</taxon>
        <taxon>Bacteroidia</taxon>
        <taxon>Bacteroidales</taxon>
        <taxon>Porphyromonadaceae</taxon>
        <taxon>Sanguibacteroides</taxon>
    </lineage>
</organism>
<name>A0A0C3MC08_9PORP</name>
<proteinExistence type="predicted"/>
<protein>
    <submittedName>
        <fullName evidence="1">Uncharacterized protein</fullName>
    </submittedName>
</protein>
<dbReference type="AlphaFoldDB" id="A0A0C3MC08"/>
<gene>
    <name evidence="1" type="ORF">BA92_11190</name>
</gene>
<accession>A0A0C3MC08</accession>
<sequence length="64" mass="7210">MIGRVKRQSGSEATKHPVFPEQGNAVHYGRQPVEKYFFDVRFCICLLNNNLKIVLLHLKGGASP</sequence>
<evidence type="ECO:0000313" key="2">
    <source>
        <dbReference type="Proteomes" id="UP000031980"/>
    </source>
</evidence>